<evidence type="ECO:0000256" key="2">
    <source>
        <dbReference type="ARBA" id="ARBA00022737"/>
    </source>
</evidence>
<proteinExistence type="predicted"/>
<evidence type="ECO:0000256" key="3">
    <source>
        <dbReference type="SAM" id="SignalP"/>
    </source>
</evidence>
<accession>A0ABP1C0G9</accession>
<name>A0ABP1C0G9_9BRYO</name>
<feature type="chain" id="PRO_5045478238" description="Leucine-rich repeat-containing N-terminal plant-type domain-containing protein" evidence="3">
    <location>
        <begin position="25"/>
        <end position="97"/>
    </location>
</feature>
<dbReference type="Proteomes" id="UP001497522">
    <property type="component" value="Chromosome 9"/>
</dbReference>
<gene>
    <name evidence="5" type="ORF">CSSPJE1EN2_LOCUS23556</name>
</gene>
<feature type="domain" description="Leucine-rich repeat-containing N-terminal plant-type" evidence="4">
    <location>
        <begin position="34"/>
        <end position="79"/>
    </location>
</feature>
<organism evidence="5 6">
    <name type="scientific">Sphagnum jensenii</name>
    <dbReference type="NCBI Taxonomy" id="128206"/>
    <lineage>
        <taxon>Eukaryota</taxon>
        <taxon>Viridiplantae</taxon>
        <taxon>Streptophyta</taxon>
        <taxon>Embryophyta</taxon>
        <taxon>Bryophyta</taxon>
        <taxon>Sphagnophytina</taxon>
        <taxon>Sphagnopsida</taxon>
        <taxon>Sphagnales</taxon>
        <taxon>Sphagnaceae</taxon>
        <taxon>Sphagnum</taxon>
    </lineage>
</organism>
<keyword evidence="3" id="KW-0732">Signal</keyword>
<evidence type="ECO:0000259" key="4">
    <source>
        <dbReference type="Pfam" id="PF08263"/>
    </source>
</evidence>
<dbReference type="Pfam" id="PF08263">
    <property type="entry name" value="LRRNT_2"/>
    <property type="match status" value="1"/>
</dbReference>
<dbReference type="EMBL" id="OZ023710">
    <property type="protein sequence ID" value="CAK9882200.1"/>
    <property type="molecule type" value="Genomic_DNA"/>
</dbReference>
<feature type="signal peptide" evidence="3">
    <location>
        <begin position="1"/>
        <end position="24"/>
    </location>
</feature>
<keyword evidence="6" id="KW-1185">Reference proteome</keyword>
<protein>
    <recommendedName>
        <fullName evidence="4">Leucine-rich repeat-containing N-terminal plant-type domain-containing protein</fullName>
    </recommendedName>
</protein>
<reference evidence="5" key="1">
    <citation type="submission" date="2024-03" db="EMBL/GenBank/DDBJ databases">
        <authorList>
            <consortium name="ELIXIR-Norway"/>
            <consortium name="Elixir Norway"/>
        </authorList>
    </citation>
    <scope>NUCLEOTIDE SEQUENCE</scope>
</reference>
<keyword evidence="1" id="KW-0433">Leucine-rich repeat</keyword>
<evidence type="ECO:0000256" key="1">
    <source>
        <dbReference type="ARBA" id="ARBA00022614"/>
    </source>
</evidence>
<keyword evidence="2" id="KW-0677">Repeat</keyword>
<evidence type="ECO:0000313" key="6">
    <source>
        <dbReference type="Proteomes" id="UP001497522"/>
    </source>
</evidence>
<sequence length="97" mass="10598">MSIRVMKLVLFALVLLSSAVSSNCEIITIIYQESELNALRAIFGDWNQSTPNIAINLPGWTSDTSVTPCFNDAWKGVLCGRYPVANSTNQVSYVVGL</sequence>
<dbReference type="InterPro" id="IPR013210">
    <property type="entry name" value="LRR_N_plant-typ"/>
</dbReference>
<evidence type="ECO:0000313" key="5">
    <source>
        <dbReference type="EMBL" id="CAK9882200.1"/>
    </source>
</evidence>